<accession>A0A6A6TCI5</accession>
<sequence length="172" mass="18789">MRLTIFLSILVSCTVCLANVVLSERPSYSSCGNIRLVDRKNTYVTMYTNSYEGACKPLRAGSSERYTVNRGCTCYFHTTEDCTDDAVPRSGFGGDTAGDSKTVVAWSCEKIRTQDQAAFDRCIPEAFEKAAAHHKLSELDPSEEEAAKKQAAAKQEAAEQCTQEVLSAKAHG</sequence>
<keyword evidence="4" id="KW-1185">Reference proteome</keyword>
<feature type="signal peptide" evidence="2">
    <location>
        <begin position="1"/>
        <end position="18"/>
    </location>
</feature>
<name>A0A6A6TCI5_9PLEO</name>
<organism evidence="3 4">
    <name type="scientific">Lophiostoma macrostomum CBS 122681</name>
    <dbReference type="NCBI Taxonomy" id="1314788"/>
    <lineage>
        <taxon>Eukaryota</taxon>
        <taxon>Fungi</taxon>
        <taxon>Dikarya</taxon>
        <taxon>Ascomycota</taxon>
        <taxon>Pezizomycotina</taxon>
        <taxon>Dothideomycetes</taxon>
        <taxon>Pleosporomycetidae</taxon>
        <taxon>Pleosporales</taxon>
        <taxon>Lophiostomataceae</taxon>
        <taxon>Lophiostoma</taxon>
    </lineage>
</organism>
<gene>
    <name evidence="3" type="ORF">K491DRAFT_715196</name>
</gene>
<feature type="chain" id="PRO_5025454133" evidence="2">
    <location>
        <begin position="19"/>
        <end position="172"/>
    </location>
</feature>
<protein>
    <submittedName>
        <fullName evidence="3">Uncharacterized protein</fullName>
    </submittedName>
</protein>
<evidence type="ECO:0000313" key="4">
    <source>
        <dbReference type="Proteomes" id="UP000799324"/>
    </source>
</evidence>
<proteinExistence type="predicted"/>
<evidence type="ECO:0000256" key="2">
    <source>
        <dbReference type="SAM" id="SignalP"/>
    </source>
</evidence>
<dbReference type="EMBL" id="MU004334">
    <property type="protein sequence ID" value="KAF2656603.1"/>
    <property type="molecule type" value="Genomic_DNA"/>
</dbReference>
<evidence type="ECO:0000256" key="1">
    <source>
        <dbReference type="SAM" id="MobiDB-lite"/>
    </source>
</evidence>
<reference evidence="3" key="1">
    <citation type="journal article" date="2020" name="Stud. Mycol.">
        <title>101 Dothideomycetes genomes: a test case for predicting lifestyles and emergence of pathogens.</title>
        <authorList>
            <person name="Haridas S."/>
            <person name="Albert R."/>
            <person name="Binder M."/>
            <person name="Bloem J."/>
            <person name="Labutti K."/>
            <person name="Salamov A."/>
            <person name="Andreopoulos B."/>
            <person name="Baker S."/>
            <person name="Barry K."/>
            <person name="Bills G."/>
            <person name="Bluhm B."/>
            <person name="Cannon C."/>
            <person name="Castanera R."/>
            <person name="Culley D."/>
            <person name="Daum C."/>
            <person name="Ezra D."/>
            <person name="Gonzalez J."/>
            <person name="Henrissat B."/>
            <person name="Kuo A."/>
            <person name="Liang C."/>
            <person name="Lipzen A."/>
            <person name="Lutzoni F."/>
            <person name="Magnuson J."/>
            <person name="Mondo S."/>
            <person name="Nolan M."/>
            <person name="Ohm R."/>
            <person name="Pangilinan J."/>
            <person name="Park H.-J."/>
            <person name="Ramirez L."/>
            <person name="Alfaro M."/>
            <person name="Sun H."/>
            <person name="Tritt A."/>
            <person name="Yoshinaga Y."/>
            <person name="Zwiers L.-H."/>
            <person name="Turgeon B."/>
            <person name="Goodwin S."/>
            <person name="Spatafora J."/>
            <person name="Crous P."/>
            <person name="Grigoriev I."/>
        </authorList>
    </citation>
    <scope>NUCLEOTIDE SEQUENCE</scope>
    <source>
        <strain evidence="3">CBS 122681</strain>
    </source>
</reference>
<feature type="region of interest" description="Disordered" evidence="1">
    <location>
        <begin position="135"/>
        <end position="155"/>
    </location>
</feature>
<dbReference type="Proteomes" id="UP000799324">
    <property type="component" value="Unassembled WGS sequence"/>
</dbReference>
<evidence type="ECO:0000313" key="3">
    <source>
        <dbReference type="EMBL" id="KAF2656603.1"/>
    </source>
</evidence>
<dbReference type="AlphaFoldDB" id="A0A6A6TCI5"/>
<keyword evidence="2" id="KW-0732">Signal</keyword>